<dbReference type="Gene3D" id="3.40.50.1820">
    <property type="entry name" value="alpha/beta hydrolase"/>
    <property type="match status" value="1"/>
</dbReference>
<dbReference type="PANTHER" id="PTHR43798:SF33">
    <property type="entry name" value="HYDROLASE, PUTATIVE (AFU_ORTHOLOGUE AFUA_2G14860)-RELATED"/>
    <property type="match status" value="1"/>
</dbReference>
<evidence type="ECO:0000313" key="2">
    <source>
        <dbReference type="EMBL" id="BDA79899.1"/>
    </source>
</evidence>
<dbReference type="EMBL" id="AP025028">
    <property type="protein sequence ID" value="BDA79899.1"/>
    <property type="molecule type" value="Genomic_DNA"/>
</dbReference>
<feature type="domain" description="AB hydrolase-1" evidence="1">
    <location>
        <begin position="61"/>
        <end position="150"/>
    </location>
</feature>
<dbReference type="InterPro" id="IPR000073">
    <property type="entry name" value="AB_hydrolase_1"/>
</dbReference>
<dbReference type="SUPFAM" id="SSF53474">
    <property type="entry name" value="alpha/beta-Hydrolases"/>
    <property type="match status" value="1"/>
</dbReference>
<dbReference type="InterPro" id="IPR050266">
    <property type="entry name" value="AB_hydrolase_sf"/>
</dbReference>
<sequence>MDIVKFFLTSFSLTSLGKKDPYISMVDTSFPFKTVTEWLADGKFFEYKNFQIFYIQEGKGNHLLLLHGFPTSSWDYAKIFNGFSRYFNTTAIDFLGFGYSSKPKNYQYSLMEQTDIIESFIEKNALKRVRFVFHDYAVSIGQEILARHKERNGSGYEIDSAVFLNGGLFPELHRPIFVQKLLATPILGGLLVPFFSEKTFAKALARVFGPNTQPTDKEIATLWKLATYPSDIKIPHLLLPYIKERKVHGFRWKKALLETDVPLFFINGLVDPVSGKHLIDEIEKLPLKNAKILKLENIGHYPHWEAPNECFTAINDFLNKKDK</sequence>
<accession>A0ABM7ULQ0</accession>
<proteinExistence type="predicted"/>
<dbReference type="PANTHER" id="PTHR43798">
    <property type="entry name" value="MONOACYLGLYCEROL LIPASE"/>
    <property type="match status" value="1"/>
</dbReference>
<dbReference type="Pfam" id="PF00561">
    <property type="entry name" value="Abhydrolase_1"/>
    <property type="match status" value="1"/>
</dbReference>
<keyword evidence="2" id="KW-0378">Hydrolase</keyword>
<evidence type="ECO:0000313" key="3">
    <source>
        <dbReference type="Proteomes" id="UP000245263"/>
    </source>
</evidence>
<dbReference type="InterPro" id="IPR029058">
    <property type="entry name" value="AB_hydrolase_fold"/>
</dbReference>
<dbReference type="Proteomes" id="UP000245263">
    <property type="component" value="Chromosome 1"/>
</dbReference>
<name>A0ABM7ULQ0_9LEPT</name>
<gene>
    <name evidence="2" type="ORF">LPTSP3_g28290</name>
</gene>
<organism evidence="2 3">
    <name type="scientific">Leptospira kobayashii</name>
    <dbReference type="NCBI Taxonomy" id="1917830"/>
    <lineage>
        <taxon>Bacteria</taxon>
        <taxon>Pseudomonadati</taxon>
        <taxon>Spirochaetota</taxon>
        <taxon>Spirochaetia</taxon>
        <taxon>Leptospirales</taxon>
        <taxon>Leptospiraceae</taxon>
        <taxon>Leptospira</taxon>
    </lineage>
</organism>
<reference evidence="2 3" key="1">
    <citation type="submission" date="2021-08" db="EMBL/GenBank/DDBJ databases">
        <title>Complete genome sequence of Leptospira kobayashii strain E30.</title>
        <authorList>
            <person name="Nakao R."/>
            <person name="Nakamura S."/>
            <person name="Masuzawa T."/>
            <person name="Koizumi N."/>
        </authorList>
    </citation>
    <scope>NUCLEOTIDE SEQUENCE [LARGE SCALE GENOMIC DNA]</scope>
    <source>
        <strain evidence="2 3">E30</strain>
    </source>
</reference>
<evidence type="ECO:0000259" key="1">
    <source>
        <dbReference type="Pfam" id="PF00561"/>
    </source>
</evidence>
<keyword evidence="3" id="KW-1185">Reference proteome</keyword>
<dbReference type="GO" id="GO:0016787">
    <property type="term" value="F:hydrolase activity"/>
    <property type="evidence" value="ECO:0007669"/>
    <property type="project" value="UniProtKB-KW"/>
</dbReference>
<protein>
    <submittedName>
        <fullName evidence="2">Hydrolase</fullName>
    </submittedName>
</protein>